<feature type="signal peptide" evidence="1">
    <location>
        <begin position="1"/>
        <end position="21"/>
    </location>
</feature>
<sequence length="251" mass="27537">MRPVAPIIPLLLGLAATVAHGQQTARLVKYHTNDIVSVHAKMRYTTLIELPSTEKILEVATGDKDFWIIDTVGNYCFLHPAKEGIHSNLNLITDKGTVYSFVLDDVESGDPDLKVVIQPSDPSSLAASNGAGKLVSAGEVDAARAQAQAAQTHAAAAVEQFRADYPTAALKFDYSYHNESPFDVSAIYHDDKFTYIKSSASEKFSIYELKDGKPDLITFQLQNGTYVIPTVVDKGYLEIGKRKLNFERKGE</sequence>
<comment type="caution">
    <text evidence="2">The sequence shown here is derived from an EMBL/GenBank/DDBJ whole genome shotgun (WGS) entry which is preliminary data.</text>
</comment>
<dbReference type="Proteomes" id="UP000538666">
    <property type="component" value="Unassembled WGS sequence"/>
</dbReference>
<organism evidence="2 3">
    <name type="scientific">Silvibacterium bohemicum</name>
    <dbReference type="NCBI Taxonomy" id="1577686"/>
    <lineage>
        <taxon>Bacteria</taxon>
        <taxon>Pseudomonadati</taxon>
        <taxon>Acidobacteriota</taxon>
        <taxon>Terriglobia</taxon>
        <taxon>Terriglobales</taxon>
        <taxon>Acidobacteriaceae</taxon>
        <taxon>Silvibacterium</taxon>
    </lineage>
</organism>
<evidence type="ECO:0000256" key="1">
    <source>
        <dbReference type="SAM" id="SignalP"/>
    </source>
</evidence>
<evidence type="ECO:0000313" key="2">
    <source>
        <dbReference type="EMBL" id="MBB6147324.1"/>
    </source>
</evidence>
<keyword evidence="3" id="KW-1185">Reference proteome</keyword>
<gene>
    <name evidence="2" type="ORF">HNQ77_005320</name>
</gene>
<evidence type="ECO:0000313" key="3">
    <source>
        <dbReference type="Proteomes" id="UP000538666"/>
    </source>
</evidence>
<dbReference type="Pfam" id="PF03524">
    <property type="entry name" value="CagX"/>
    <property type="match status" value="1"/>
</dbReference>
<feature type="chain" id="PRO_5032635991" evidence="1">
    <location>
        <begin position="22"/>
        <end position="251"/>
    </location>
</feature>
<reference evidence="2 3" key="1">
    <citation type="submission" date="2020-08" db="EMBL/GenBank/DDBJ databases">
        <title>Genomic Encyclopedia of Type Strains, Phase IV (KMG-IV): sequencing the most valuable type-strain genomes for metagenomic binning, comparative biology and taxonomic classification.</title>
        <authorList>
            <person name="Goeker M."/>
        </authorList>
    </citation>
    <scope>NUCLEOTIDE SEQUENCE [LARGE SCALE GENOMIC DNA]</scope>
    <source>
        <strain evidence="2 3">DSM 103733</strain>
    </source>
</reference>
<dbReference type="EMBL" id="JACHEK010000014">
    <property type="protein sequence ID" value="MBB6147324.1"/>
    <property type="molecule type" value="Genomic_DNA"/>
</dbReference>
<dbReference type="InterPro" id="IPR010258">
    <property type="entry name" value="Conjugal_tfr_TrbG/VirB9/CagX"/>
</dbReference>
<protein>
    <submittedName>
        <fullName evidence="2">Type IV secretion system protein VirB9</fullName>
    </submittedName>
</protein>
<dbReference type="OrthoDB" id="109954at2"/>
<dbReference type="InterPro" id="IPR038161">
    <property type="entry name" value="VirB9/CagX/TrbG_C_sf"/>
</dbReference>
<accession>A0A841KAI8</accession>
<name>A0A841KAI8_9BACT</name>
<dbReference type="RefSeq" id="WP_050061474.1">
    <property type="nucleotide sequence ID" value="NZ_JACHEK010000014.1"/>
</dbReference>
<dbReference type="Gene3D" id="2.60.40.2500">
    <property type="match status" value="1"/>
</dbReference>
<proteinExistence type="predicted"/>
<dbReference type="AlphaFoldDB" id="A0A841KAI8"/>
<keyword evidence="1" id="KW-0732">Signal</keyword>